<gene>
    <name evidence="6" type="ORF">MNB_SV-12-325</name>
</gene>
<evidence type="ECO:0000259" key="5">
    <source>
        <dbReference type="Pfam" id="PF13675"/>
    </source>
</evidence>
<feature type="domain" description="NarX-like N-terminal" evidence="5">
    <location>
        <begin position="33"/>
        <end position="124"/>
    </location>
</feature>
<feature type="domain" description="NarX-like N-terminal" evidence="5">
    <location>
        <begin position="163"/>
        <end position="246"/>
    </location>
</feature>
<sequence length="374" mass="42239">MKKILSIIAIGFSLSMSIQAKEIKINKQYQHSIVINLAGKQRMLTQKMSKEALLIAKGIDVESNTKSLKKTITLFDKTLIGLRDGDKSLKLPKTNNREIVKQIDKVIALWKNFKIHISKVVNGKIEKATLVAIDKENIPLLQNMNMVVEMYENDSDSHLDPQMAKTINLAGRQRMLTQKMTKELLLIANKLKSNANIESLKSTGELFKDTLTDLMTNNKEAMKDPDIAKRLVTVQTLWSEYQNVIANTGVSKREQQESKEKQDEISQKMTKELLTIANRVDAQEYTKNLKKTGELFDKTLTGLIKGDADLGLMGTKDEAITKQLIKVQNLWFGYKDIISNADVSDKGLKKAIAINIPLLKNMNKAVEMYEESVK</sequence>
<evidence type="ECO:0000256" key="4">
    <source>
        <dbReference type="ARBA" id="ARBA00023136"/>
    </source>
</evidence>
<comment type="subcellular location">
    <subcellularLocation>
        <location evidence="1">Membrane</location>
        <topology evidence="1">Multi-pass membrane protein</topology>
    </subcellularLocation>
</comment>
<evidence type="ECO:0000256" key="2">
    <source>
        <dbReference type="ARBA" id="ARBA00022692"/>
    </source>
</evidence>
<evidence type="ECO:0000256" key="1">
    <source>
        <dbReference type="ARBA" id="ARBA00004141"/>
    </source>
</evidence>
<evidence type="ECO:0000313" key="6">
    <source>
        <dbReference type="EMBL" id="SFV55248.1"/>
    </source>
</evidence>
<keyword evidence="4" id="KW-0472">Membrane</keyword>
<dbReference type="AlphaFoldDB" id="A0A1W1BNU6"/>
<evidence type="ECO:0000256" key="3">
    <source>
        <dbReference type="ARBA" id="ARBA00022989"/>
    </source>
</evidence>
<dbReference type="Pfam" id="PF13675">
    <property type="entry name" value="PilJ"/>
    <property type="match status" value="3"/>
</dbReference>
<proteinExistence type="predicted"/>
<name>A0A1W1BNU6_9ZZZZ</name>
<reference evidence="6" key="1">
    <citation type="submission" date="2016-10" db="EMBL/GenBank/DDBJ databases">
        <authorList>
            <person name="de Groot N.N."/>
        </authorList>
    </citation>
    <scope>NUCLEOTIDE SEQUENCE</scope>
</reference>
<keyword evidence="2" id="KW-0812">Transmembrane</keyword>
<protein>
    <submittedName>
        <fullName evidence="6">Nitric oxide-responding transcriptional regulator Dnr (Crp/Fnr family)</fullName>
    </submittedName>
</protein>
<feature type="domain" description="NarX-like N-terminal" evidence="5">
    <location>
        <begin position="266"/>
        <end position="331"/>
    </location>
</feature>
<dbReference type="GO" id="GO:0016020">
    <property type="term" value="C:membrane"/>
    <property type="evidence" value="ECO:0007669"/>
    <property type="project" value="UniProtKB-SubCell"/>
</dbReference>
<dbReference type="EMBL" id="FPHE01000059">
    <property type="protein sequence ID" value="SFV55248.1"/>
    <property type="molecule type" value="Genomic_DNA"/>
</dbReference>
<accession>A0A1W1BNU6</accession>
<keyword evidence="3" id="KW-1133">Transmembrane helix</keyword>
<organism evidence="6">
    <name type="scientific">hydrothermal vent metagenome</name>
    <dbReference type="NCBI Taxonomy" id="652676"/>
    <lineage>
        <taxon>unclassified sequences</taxon>
        <taxon>metagenomes</taxon>
        <taxon>ecological metagenomes</taxon>
    </lineage>
</organism>
<dbReference type="InterPro" id="IPR029095">
    <property type="entry name" value="NarX-like_N"/>
</dbReference>